<evidence type="ECO:0000313" key="4">
    <source>
        <dbReference type="Proteomes" id="UP001158644"/>
    </source>
</evidence>
<evidence type="ECO:0000313" key="3">
    <source>
        <dbReference type="EMBL" id="MDH1181972.1"/>
    </source>
</evidence>
<gene>
    <name evidence="3" type="ORF">N5C72_28175</name>
</gene>
<dbReference type="InterPro" id="IPR015378">
    <property type="entry name" value="Transposase-like_Mu_C"/>
</dbReference>
<dbReference type="InterPro" id="IPR036397">
    <property type="entry name" value="RNaseH_sf"/>
</dbReference>
<evidence type="ECO:0000256" key="1">
    <source>
        <dbReference type="SAM" id="MobiDB-lite"/>
    </source>
</evidence>
<feature type="region of interest" description="Disordered" evidence="1">
    <location>
        <begin position="393"/>
        <end position="412"/>
    </location>
</feature>
<dbReference type="InterPro" id="IPR012337">
    <property type="entry name" value="RNaseH-like_sf"/>
</dbReference>
<evidence type="ECO:0000259" key="2">
    <source>
        <dbReference type="PROSITE" id="PS50994"/>
    </source>
</evidence>
<sequence>MPQIRLERGSVLLISGERYVLLRVFDDGAISFENCSTGRFLSISRDDLVEKILVGDVCLEGGSVTAHVHGCWQAGTAVSVPTLSLSTAQKRAWERKLAYVKAIVRGGGLQLPVPVRKVMIQQIAERIGDSAPPSMVSVWRMTKRYLASGGQDAALLVIKRKTRTSRIDSQEEARIWASLHKHFFVRNGRDLKWAYEQYKAARIALGDKHEGRGVSLSTFRRVAERVSGYERDRARLGDVAARNKWRHSSGGTYATRPLARVALDHTVLDIYVLDDDRGVVVGRPVVTMLMDEFSGYILSVYISFEGESLSRVAETIRLALTPKSAITNELGLTNDWLTPGMWETLVVDNALAHHSEQFGQIAAELGCDWEFGPVFMPWFKGVVERGIGRLNSMLPREGRPEKGSGPGRVDPKASARMTFSDLVRCIVKWSVDVYPLSTSERNLVCPLDRLTEGLKTSPAPIYVTNLDGLDIITGQEKTVRVRHYGIEMFHLSYRSPELAALARRQQQPVFQAKVRLNRENLRSIWVHDEENATWIQVPCFQATYAEGLSLIQHTRIRKHLKERRVLSGQEDAYLKAKAELTAMFDSALHKGRSLRKAANAARLMGLSSRQIVANAASPEHKVTASSQQDTNAFSLLDDDGLHGAQDDESSYSRAASWTVPDTAEEAIDLPWREVLDLSEPIPTFDPINPEREHDV</sequence>
<protein>
    <submittedName>
        <fullName evidence="3">Mu transposase C-terminal domain-containing protein</fullName>
    </submittedName>
</protein>
<dbReference type="Proteomes" id="UP001158644">
    <property type="component" value="Unassembled WGS sequence"/>
</dbReference>
<comment type="caution">
    <text evidence="3">The sequence shown here is derived from an EMBL/GenBank/DDBJ whole genome shotgun (WGS) entry which is preliminary data.</text>
</comment>
<feature type="domain" description="Integrase catalytic" evidence="2">
    <location>
        <begin position="253"/>
        <end position="466"/>
    </location>
</feature>
<proteinExistence type="predicted"/>
<dbReference type="SUPFAM" id="SSF53098">
    <property type="entry name" value="Ribonuclease H-like"/>
    <property type="match status" value="1"/>
</dbReference>
<dbReference type="EMBL" id="JAOBZK010000084">
    <property type="protein sequence ID" value="MDH1181972.1"/>
    <property type="molecule type" value="Genomic_DNA"/>
</dbReference>
<dbReference type="Pfam" id="PF09299">
    <property type="entry name" value="Mu-transpos_C"/>
    <property type="match status" value="1"/>
</dbReference>
<dbReference type="AlphaFoldDB" id="A0ABD4Z2H1"/>
<name>A0ABD4Z2H1_9BURK</name>
<dbReference type="PROSITE" id="PS50994">
    <property type="entry name" value="INTEGRASE"/>
    <property type="match status" value="1"/>
</dbReference>
<reference evidence="3 4" key="1">
    <citation type="submission" date="2022-09" db="EMBL/GenBank/DDBJ databases">
        <title>Intensive care unit water sources are persistently colonized with multi-drug resistant bacteria and are the site of extensive horizontal gene transfer of antibiotic resistance genes.</title>
        <authorList>
            <person name="Diorio-Toth L."/>
        </authorList>
    </citation>
    <scope>NUCLEOTIDE SEQUENCE [LARGE SCALE GENOMIC DNA]</scope>
    <source>
        <strain evidence="3 4">GD03967</strain>
    </source>
</reference>
<organism evidence="3 4">
    <name type="scientific">Achromobacter mucicolens</name>
    <dbReference type="NCBI Taxonomy" id="1389922"/>
    <lineage>
        <taxon>Bacteria</taxon>
        <taxon>Pseudomonadati</taxon>
        <taxon>Pseudomonadota</taxon>
        <taxon>Betaproteobacteria</taxon>
        <taxon>Burkholderiales</taxon>
        <taxon>Alcaligenaceae</taxon>
        <taxon>Achromobacter</taxon>
    </lineage>
</organism>
<dbReference type="Gene3D" id="3.30.420.10">
    <property type="entry name" value="Ribonuclease H-like superfamily/Ribonuclease H"/>
    <property type="match status" value="1"/>
</dbReference>
<dbReference type="InterPro" id="IPR001584">
    <property type="entry name" value="Integrase_cat-core"/>
</dbReference>
<dbReference type="RefSeq" id="WP_279992339.1">
    <property type="nucleotide sequence ID" value="NZ_JAOBZK010000084.1"/>
</dbReference>
<accession>A0ABD4Z2H1</accession>